<dbReference type="PANTHER" id="PTHR40462:SF1">
    <property type="entry name" value="EXPRESSED PROTEIN"/>
    <property type="match status" value="1"/>
</dbReference>
<sequence>MSVFDKLHELKDSLDHHSSQPVPAGDAKGQEEVRAEMHGEERREEEIQSKEGWSHKIKDVLDGGNARKKREEEEELLRIENEKEEARKKIEATRGWTGKIHDILDGGKHKEELELEEFQRLEDQAQAEQKKGDHLSQKIRDALDTPNELHRKVHELTHSEHKVAESEAEEQKHLSDKLRALSGTPKKNEKKQVERGWLMEKLNEMAGGGPKSEENEDKLDKTVDFIQEHILRQGDQSNESALEQMKDEQISDAIRLAYRQVIGHELPVKHKK</sequence>
<gene>
    <name evidence="2" type="ORF">EW026_g4021</name>
</gene>
<feature type="region of interest" description="Disordered" evidence="1">
    <location>
        <begin position="10"/>
        <end position="75"/>
    </location>
</feature>
<evidence type="ECO:0000313" key="3">
    <source>
        <dbReference type="Proteomes" id="UP000309038"/>
    </source>
</evidence>
<keyword evidence="3" id="KW-1185">Reference proteome</keyword>
<dbReference type="PANTHER" id="PTHR40462">
    <property type="entry name" value="CHROMOSOME 1, WHOLE GENOME SHOTGUN SEQUENCE"/>
    <property type="match status" value="1"/>
</dbReference>
<name>A0A4V3XAH1_9APHY</name>
<proteinExistence type="predicted"/>
<dbReference type="AlphaFoldDB" id="A0A4V3XAH1"/>
<organism evidence="2 3">
    <name type="scientific">Hermanssonia centrifuga</name>
    <dbReference type="NCBI Taxonomy" id="98765"/>
    <lineage>
        <taxon>Eukaryota</taxon>
        <taxon>Fungi</taxon>
        <taxon>Dikarya</taxon>
        <taxon>Basidiomycota</taxon>
        <taxon>Agaricomycotina</taxon>
        <taxon>Agaricomycetes</taxon>
        <taxon>Polyporales</taxon>
        <taxon>Meruliaceae</taxon>
        <taxon>Hermanssonia</taxon>
    </lineage>
</organism>
<evidence type="ECO:0000313" key="2">
    <source>
        <dbReference type="EMBL" id="THG98122.1"/>
    </source>
</evidence>
<comment type="caution">
    <text evidence="2">The sequence shown here is derived from an EMBL/GenBank/DDBJ whole genome shotgun (WGS) entry which is preliminary data.</text>
</comment>
<feature type="compositionally biased region" description="Basic and acidic residues" evidence="1">
    <location>
        <begin position="157"/>
        <end position="179"/>
    </location>
</feature>
<feature type="compositionally biased region" description="Basic and acidic residues" evidence="1">
    <location>
        <begin position="28"/>
        <end position="61"/>
    </location>
</feature>
<dbReference type="Proteomes" id="UP000309038">
    <property type="component" value="Unassembled WGS sequence"/>
</dbReference>
<feature type="region of interest" description="Disordered" evidence="1">
    <location>
        <begin position="157"/>
        <end position="196"/>
    </location>
</feature>
<protein>
    <submittedName>
        <fullName evidence="2">Uncharacterized protein</fullName>
    </submittedName>
</protein>
<feature type="compositionally biased region" description="Basic and acidic residues" evidence="1">
    <location>
        <begin position="186"/>
        <end position="196"/>
    </location>
</feature>
<evidence type="ECO:0000256" key="1">
    <source>
        <dbReference type="SAM" id="MobiDB-lite"/>
    </source>
</evidence>
<dbReference type="EMBL" id="SGPJ01000134">
    <property type="protein sequence ID" value="THG98122.1"/>
    <property type="molecule type" value="Genomic_DNA"/>
</dbReference>
<accession>A0A4V3XAH1</accession>
<reference evidence="2 3" key="1">
    <citation type="submission" date="2019-02" db="EMBL/GenBank/DDBJ databases">
        <title>Genome sequencing of the rare red list fungi Phlebia centrifuga.</title>
        <authorList>
            <person name="Buettner E."/>
            <person name="Kellner H."/>
        </authorList>
    </citation>
    <scope>NUCLEOTIDE SEQUENCE [LARGE SCALE GENOMIC DNA]</scope>
    <source>
        <strain evidence="2 3">DSM 108282</strain>
    </source>
</reference>